<dbReference type="AlphaFoldDB" id="A0AAE3HKX2"/>
<evidence type="ECO:0000313" key="3">
    <source>
        <dbReference type="Proteomes" id="UP001204445"/>
    </source>
</evidence>
<name>A0AAE3HKX2_9GAMM</name>
<dbReference type="RefSeq" id="WP_259056794.1">
    <property type="nucleotide sequence ID" value="NZ_JANUCT010000018.1"/>
</dbReference>
<accession>A0AAE3HKX2</accession>
<evidence type="ECO:0008006" key="4">
    <source>
        <dbReference type="Google" id="ProtNLM"/>
    </source>
</evidence>
<keyword evidence="3" id="KW-1185">Reference proteome</keyword>
<evidence type="ECO:0000256" key="1">
    <source>
        <dbReference type="SAM" id="SignalP"/>
    </source>
</evidence>
<feature type="signal peptide" evidence="1">
    <location>
        <begin position="1"/>
        <end position="17"/>
    </location>
</feature>
<comment type="caution">
    <text evidence="2">The sequence shown here is derived from an EMBL/GenBank/DDBJ whole genome shotgun (WGS) entry which is preliminary data.</text>
</comment>
<gene>
    <name evidence="2" type="ORF">J2T55_002281</name>
</gene>
<dbReference type="Proteomes" id="UP001204445">
    <property type="component" value="Unassembled WGS sequence"/>
</dbReference>
<keyword evidence="1" id="KW-0732">Signal</keyword>
<dbReference type="EMBL" id="JANUCT010000018">
    <property type="protein sequence ID" value="MCS3904245.1"/>
    <property type="molecule type" value="Genomic_DNA"/>
</dbReference>
<sequence length="213" mass="23587">MKTLAAIVLLIPSLVAAETVSVGDFAEHGLAGWQSQSFAGETDYQLVEAGGRRVLKADSRGTASGLYHEKSIDLGATPWLHWRWKVQDTLEDVDETTRDGDDYPARVYVVFSGGLAFWRTHTVIYVWASNQPQGSHWANAFTDNARVIAVQSGDANAGEWQRETRNVRADYEMLFGEDISEADAVAIMTDTDNSDQSAVAWYDDLYFSGRSEP</sequence>
<reference evidence="2" key="1">
    <citation type="submission" date="2022-08" db="EMBL/GenBank/DDBJ databases">
        <title>Genomic Encyclopedia of Type Strains, Phase III (KMG-III): the genomes of soil and plant-associated and newly described type strains.</title>
        <authorList>
            <person name="Whitman W."/>
        </authorList>
    </citation>
    <scope>NUCLEOTIDE SEQUENCE</scope>
    <source>
        <strain evidence="2">HMT 1</strain>
    </source>
</reference>
<protein>
    <recommendedName>
        <fullName evidence="4">DUF3047 domain-containing protein</fullName>
    </recommendedName>
</protein>
<feature type="chain" id="PRO_5042297817" description="DUF3047 domain-containing protein" evidence="1">
    <location>
        <begin position="18"/>
        <end position="213"/>
    </location>
</feature>
<organism evidence="2 3">
    <name type="scientific">Methylohalomonas lacus</name>
    <dbReference type="NCBI Taxonomy" id="398773"/>
    <lineage>
        <taxon>Bacteria</taxon>
        <taxon>Pseudomonadati</taxon>
        <taxon>Pseudomonadota</taxon>
        <taxon>Gammaproteobacteria</taxon>
        <taxon>Methylohalomonadales</taxon>
        <taxon>Methylohalomonadaceae</taxon>
        <taxon>Methylohalomonas</taxon>
    </lineage>
</organism>
<dbReference type="Pfam" id="PF11249">
    <property type="entry name" value="DUF3047"/>
    <property type="match status" value="1"/>
</dbReference>
<evidence type="ECO:0000313" key="2">
    <source>
        <dbReference type="EMBL" id="MCS3904245.1"/>
    </source>
</evidence>
<dbReference type="InterPro" id="IPR021409">
    <property type="entry name" value="DUF3047"/>
</dbReference>
<proteinExistence type="predicted"/>